<dbReference type="PANTHER" id="PTHR22736:SF2">
    <property type="entry name" value="COILED-COIL DOMAIN-CONTAINING PROTEIN 66"/>
    <property type="match status" value="1"/>
</dbReference>
<evidence type="ECO:0000313" key="3">
    <source>
        <dbReference type="Proteomes" id="UP001476798"/>
    </source>
</evidence>
<feature type="non-terminal residue" evidence="2">
    <location>
        <position position="228"/>
    </location>
</feature>
<evidence type="ECO:0000256" key="1">
    <source>
        <dbReference type="SAM" id="MobiDB-lite"/>
    </source>
</evidence>
<gene>
    <name evidence="2" type="ORF">GOODEAATRI_032506</name>
</gene>
<dbReference type="EMBL" id="JAHRIO010066066">
    <property type="protein sequence ID" value="MEQ2180130.1"/>
    <property type="molecule type" value="Genomic_DNA"/>
</dbReference>
<feature type="region of interest" description="Disordered" evidence="1">
    <location>
        <begin position="62"/>
        <end position="83"/>
    </location>
</feature>
<accession>A0ABV0P9K5</accession>
<dbReference type="PANTHER" id="PTHR22736">
    <property type="entry name" value="COILED-COIL DOMAIN-CONTAINING PROTEIN 66"/>
    <property type="match status" value="1"/>
</dbReference>
<organism evidence="2 3">
    <name type="scientific">Goodea atripinnis</name>
    <dbReference type="NCBI Taxonomy" id="208336"/>
    <lineage>
        <taxon>Eukaryota</taxon>
        <taxon>Metazoa</taxon>
        <taxon>Chordata</taxon>
        <taxon>Craniata</taxon>
        <taxon>Vertebrata</taxon>
        <taxon>Euteleostomi</taxon>
        <taxon>Actinopterygii</taxon>
        <taxon>Neopterygii</taxon>
        <taxon>Teleostei</taxon>
        <taxon>Neoteleostei</taxon>
        <taxon>Acanthomorphata</taxon>
        <taxon>Ovalentaria</taxon>
        <taxon>Atherinomorphae</taxon>
        <taxon>Cyprinodontiformes</taxon>
        <taxon>Goodeidae</taxon>
        <taxon>Goodea</taxon>
    </lineage>
</organism>
<evidence type="ECO:0000313" key="2">
    <source>
        <dbReference type="EMBL" id="MEQ2180130.1"/>
    </source>
</evidence>
<dbReference type="InterPro" id="IPR039183">
    <property type="entry name" value="CCD66"/>
</dbReference>
<feature type="region of interest" description="Disordered" evidence="1">
    <location>
        <begin position="187"/>
        <end position="213"/>
    </location>
</feature>
<sequence>MSYLSRHWRQYHSPNESSLVPVISRPSRRFVPASERYPVALQKNRQESRQRRQAELLALQERTRLSRTEPPPQNHGARLCPNGQQIRTSPIKKVVLSSRGRSSPVPAIRPRVQNQQASNSPPPALEFIPYLRTAEVFNLDPLEPADTPPPGTHSGYNTPSGCEHFSVLMWRVMSSQSELSLKKVMLPFSSSGPPPPVSSHRDPLLQPEMLRSSQRQQEILRGLAQLRQ</sequence>
<keyword evidence="3" id="KW-1185">Reference proteome</keyword>
<comment type="caution">
    <text evidence="2">The sequence shown here is derived from an EMBL/GenBank/DDBJ whole genome shotgun (WGS) entry which is preliminary data.</text>
</comment>
<reference evidence="2 3" key="1">
    <citation type="submission" date="2021-06" db="EMBL/GenBank/DDBJ databases">
        <authorList>
            <person name="Palmer J.M."/>
        </authorList>
    </citation>
    <scope>NUCLEOTIDE SEQUENCE [LARGE SCALE GENOMIC DNA]</scope>
    <source>
        <strain evidence="2 3">GA_2019</strain>
        <tissue evidence="2">Muscle</tissue>
    </source>
</reference>
<protein>
    <submittedName>
        <fullName evidence="2">Uncharacterized protein</fullName>
    </submittedName>
</protein>
<dbReference type="Proteomes" id="UP001476798">
    <property type="component" value="Unassembled WGS sequence"/>
</dbReference>
<feature type="region of interest" description="Disordered" evidence="1">
    <location>
        <begin position="95"/>
        <end position="123"/>
    </location>
</feature>
<name>A0ABV0P9K5_9TELE</name>
<proteinExistence type="predicted"/>